<name>A0A0H4W1F6_9SPHN</name>
<evidence type="ECO:0000313" key="5">
    <source>
        <dbReference type="EMBL" id="AKQ43343.2"/>
    </source>
</evidence>
<evidence type="ECO:0000259" key="4">
    <source>
        <dbReference type="Pfam" id="PF13649"/>
    </source>
</evidence>
<dbReference type="InterPro" id="IPR029063">
    <property type="entry name" value="SAM-dependent_MTases_sf"/>
</dbReference>
<dbReference type="Gene3D" id="3.40.50.150">
    <property type="entry name" value="Vaccinia Virus protein VP39"/>
    <property type="match status" value="1"/>
</dbReference>
<dbReference type="PROSITE" id="PS51257">
    <property type="entry name" value="PROKAR_LIPOPROTEIN"/>
    <property type="match status" value="1"/>
</dbReference>
<dbReference type="EMBL" id="CP011310">
    <property type="protein sequence ID" value="AKQ43343.2"/>
    <property type="molecule type" value="Genomic_DNA"/>
</dbReference>
<dbReference type="Proteomes" id="UP000059113">
    <property type="component" value="Chromosome"/>
</dbReference>
<dbReference type="Pfam" id="PF13649">
    <property type="entry name" value="Methyltransf_25"/>
    <property type="match status" value="1"/>
</dbReference>
<reference evidence="6" key="2">
    <citation type="submission" date="2015-04" db="EMBL/GenBank/DDBJ databases">
        <title>The complete genome sequence of Erythrobacter sp. s21-N3.</title>
        <authorList>
            <person name="Zhuang L."/>
            <person name="Liu Y."/>
            <person name="Shao Z."/>
        </authorList>
    </citation>
    <scope>NUCLEOTIDE SEQUENCE [LARGE SCALE GENOMIC DNA]</scope>
    <source>
        <strain evidence="6">s21-N3</strain>
    </source>
</reference>
<evidence type="ECO:0000256" key="2">
    <source>
        <dbReference type="SAM" id="MobiDB-lite"/>
    </source>
</evidence>
<dbReference type="InterPro" id="IPR041698">
    <property type="entry name" value="Methyltransf_25"/>
</dbReference>
<keyword evidence="3" id="KW-0732">Signal</keyword>
<dbReference type="AlphaFoldDB" id="A0A0H4W1F6"/>
<dbReference type="KEGG" id="ery:CP97_09455"/>
<dbReference type="GO" id="GO:0016740">
    <property type="term" value="F:transferase activity"/>
    <property type="evidence" value="ECO:0007669"/>
    <property type="project" value="UniProtKB-KW"/>
</dbReference>
<evidence type="ECO:0000256" key="1">
    <source>
        <dbReference type="ARBA" id="ARBA00022679"/>
    </source>
</evidence>
<gene>
    <name evidence="5" type="ORF">CP97_09455</name>
</gene>
<protein>
    <recommendedName>
        <fullName evidence="4">Methyltransferase domain-containing protein</fullName>
    </recommendedName>
</protein>
<dbReference type="CDD" id="cd02440">
    <property type="entry name" value="AdoMet_MTases"/>
    <property type="match status" value="1"/>
</dbReference>
<accession>A0A0H4W1F6</accession>
<feature type="region of interest" description="Disordered" evidence="2">
    <location>
        <begin position="230"/>
        <end position="266"/>
    </location>
</feature>
<proteinExistence type="predicted"/>
<dbReference type="STRING" id="1648404.CP97_09455"/>
<keyword evidence="6" id="KW-1185">Reference proteome</keyword>
<keyword evidence="1" id="KW-0808">Transferase</keyword>
<sequence length="266" mass="29603">MTMQKSGFIRILAGALMCMAVSACDVSEDDRLPTSRDFPRPYRPVSATGSNAFSTEQIRDDRREAETVMDLAAITDGMTVADIGAGEGYYTVRLAARVGPEGRVLAQDIDNSVLARLGSRVERDRLDNVSVILGDTDDPRLPSGSFDRVFMVHMYHEITEPYAFIWRMRPSLREGGQVIVVDVDRPADQHGINPQLLFCEFERVGYRLVEFIRNPQIAGYYAQFEVAGKRPDPRDIEPCVQPGEDFNELTISDDSSSGEDNDVQGS</sequence>
<evidence type="ECO:0000256" key="3">
    <source>
        <dbReference type="SAM" id="SignalP"/>
    </source>
</evidence>
<evidence type="ECO:0000313" key="6">
    <source>
        <dbReference type="Proteomes" id="UP000059113"/>
    </source>
</evidence>
<organism evidence="5 6">
    <name type="scientific">Aurantiacibacter atlanticus</name>
    <dbReference type="NCBI Taxonomy" id="1648404"/>
    <lineage>
        <taxon>Bacteria</taxon>
        <taxon>Pseudomonadati</taxon>
        <taxon>Pseudomonadota</taxon>
        <taxon>Alphaproteobacteria</taxon>
        <taxon>Sphingomonadales</taxon>
        <taxon>Erythrobacteraceae</taxon>
        <taxon>Aurantiacibacter</taxon>
    </lineage>
</organism>
<dbReference type="SUPFAM" id="SSF53335">
    <property type="entry name" value="S-adenosyl-L-methionine-dependent methyltransferases"/>
    <property type="match status" value="1"/>
</dbReference>
<feature type="signal peptide" evidence="3">
    <location>
        <begin position="1"/>
        <end position="23"/>
    </location>
</feature>
<dbReference type="PANTHER" id="PTHR43861">
    <property type="entry name" value="TRANS-ACONITATE 2-METHYLTRANSFERASE-RELATED"/>
    <property type="match status" value="1"/>
</dbReference>
<feature type="domain" description="Methyltransferase" evidence="4">
    <location>
        <begin position="80"/>
        <end position="176"/>
    </location>
</feature>
<feature type="compositionally biased region" description="Acidic residues" evidence="2">
    <location>
        <begin position="256"/>
        <end position="266"/>
    </location>
</feature>
<dbReference type="RefSeq" id="WP_227819570.1">
    <property type="nucleotide sequence ID" value="NZ_CP011310.1"/>
</dbReference>
<feature type="chain" id="PRO_5007772155" description="Methyltransferase domain-containing protein" evidence="3">
    <location>
        <begin position="24"/>
        <end position="266"/>
    </location>
</feature>
<reference evidence="5 6" key="1">
    <citation type="journal article" date="2015" name="Int. J. Syst. Evol. Microbiol.">
        <title>Erythrobacter atlanticus sp. nov., a bacterium from ocean sediment able to degrade polycyclic aromatic hydrocarbons.</title>
        <authorList>
            <person name="Zhuang L."/>
            <person name="Liu Y."/>
            <person name="Wang L."/>
            <person name="Wang W."/>
            <person name="Shao Z."/>
        </authorList>
    </citation>
    <scope>NUCLEOTIDE SEQUENCE [LARGE SCALE GENOMIC DNA]</scope>
    <source>
        <strain evidence="6">s21-N3</strain>
    </source>
</reference>